<reference evidence="2 3" key="1">
    <citation type="submission" date="2019-05" db="EMBL/GenBank/DDBJ databases">
        <title>Another draft genome of Portunus trituberculatus and its Hox gene families provides insights of decapod evolution.</title>
        <authorList>
            <person name="Jeong J.-H."/>
            <person name="Song I."/>
            <person name="Kim S."/>
            <person name="Choi T."/>
            <person name="Kim D."/>
            <person name="Ryu S."/>
            <person name="Kim W."/>
        </authorList>
    </citation>
    <scope>NUCLEOTIDE SEQUENCE [LARGE SCALE GENOMIC DNA]</scope>
    <source>
        <tissue evidence="2">Muscle</tissue>
    </source>
</reference>
<feature type="region of interest" description="Disordered" evidence="1">
    <location>
        <begin position="20"/>
        <end position="41"/>
    </location>
</feature>
<feature type="compositionally biased region" description="Basic residues" evidence="1">
    <location>
        <begin position="79"/>
        <end position="95"/>
    </location>
</feature>
<dbReference type="AlphaFoldDB" id="A0A5B7E677"/>
<feature type="region of interest" description="Disordered" evidence="1">
    <location>
        <begin position="79"/>
        <end position="103"/>
    </location>
</feature>
<evidence type="ECO:0000313" key="2">
    <source>
        <dbReference type="EMBL" id="MPC29520.1"/>
    </source>
</evidence>
<comment type="caution">
    <text evidence="2">The sequence shown here is derived from an EMBL/GenBank/DDBJ whole genome shotgun (WGS) entry which is preliminary data.</text>
</comment>
<sequence length="103" mass="11803">MGRLLACPFTLLLQEVEVEEKSEGELEEEGRREGKGRERRRRVAGGRVNMVTAAGIPLHCPARHCTGGILIFQLPTPRWPRRRRAQARTPRRQARPKTQLTRP</sequence>
<protein>
    <submittedName>
        <fullName evidence="2">Uncharacterized protein</fullName>
    </submittedName>
</protein>
<keyword evidence="3" id="KW-1185">Reference proteome</keyword>
<proteinExistence type="predicted"/>
<evidence type="ECO:0000313" key="3">
    <source>
        <dbReference type="Proteomes" id="UP000324222"/>
    </source>
</evidence>
<gene>
    <name evidence="2" type="ORF">E2C01_022759</name>
</gene>
<evidence type="ECO:0000256" key="1">
    <source>
        <dbReference type="SAM" id="MobiDB-lite"/>
    </source>
</evidence>
<dbReference type="EMBL" id="VSRR010002086">
    <property type="protein sequence ID" value="MPC29520.1"/>
    <property type="molecule type" value="Genomic_DNA"/>
</dbReference>
<dbReference type="Proteomes" id="UP000324222">
    <property type="component" value="Unassembled WGS sequence"/>
</dbReference>
<feature type="compositionally biased region" description="Basic and acidic residues" evidence="1">
    <location>
        <begin position="20"/>
        <end position="36"/>
    </location>
</feature>
<accession>A0A5B7E677</accession>
<name>A0A5B7E677_PORTR</name>
<organism evidence="2 3">
    <name type="scientific">Portunus trituberculatus</name>
    <name type="common">Swimming crab</name>
    <name type="synonym">Neptunus trituberculatus</name>
    <dbReference type="NCBI Taxonomy" id="210409"/>
    <lineage>
        <taxon>Eukaryota</taxon>
        <taxon>Metazoa</taxon>
        <taxon>Ecdysozoa</taxon>
        <taxon>Arthropoda</taxon>
        <taxon>Crustacea</taxon>
        <taxon>Multicrustacea</taxon>
        <taxon>Malacostraca</taxon>
        <taxon>Eumalacostraca</taxon>
        <taxon>Eucarida</taxon>
        <taxon>Decapoda</taxon>
        <taxon>Pleocyemata</taxon>
        <taxon>Brachyura</taxon>
        <taxon>Eubrachyura</taxon>
        <taxon>Portunoidea</taxon>
        <taxon>Portunidae</taxon>
        <taxon>Portuninae</taxon>
        <taxon>Portunus</taxon>
    </lineage>
</organism>